<accession>A0A2H3B8W3</accession>
<gene>
    <name evidence="1" type="ORF">ARMSODRAFT_441381</name>
</gene>
<evidence type="ECO:0000313" key="2">
    <source>
        <dbReference type="Proteomes" id="UP000218334"/>
    </source>
</evidence>
<reference evidence="2" key="1">
    <citation type="journal article" date="2017" name="Nat. Ecol. Evol.">
        <title>Genome expansion and lineage-specific genetic innovations in the forest pathogenic fungi Armillaria.</title>
        <authorList>
            <person name="Sipos G."/>
            <person name="Prasanna A.N."/>
            <person name="Walter M.C."/>
            <person name="O'Connor E."/>
            <person name="Balint B."/>
            <person name="Krizsan K."/>
            <person name="Kiss B."/>
            <person name="Hess J."/>
            <person name="Varga T."/>
            <person name="Slot J."/>
            <person name="Riley R."/>
            <person name="Boka B."/>
            <person name="Rigling D."/>
            <person name="Barry K."/>
            <person name="Lee J."/>
            <person name="Mihaltcheva S."/>
            <person name="LaButti K."/>
            <person name="Lipzen A."/>
            <person name="Waldron R."/>
            <person name="Moloney N.M."/>
            <person name="Sperisen C."/>
            <person name="Kredics L."/>
            <person name="Vagvoelgyi C."/>
            <person name="Patrignani A."/>
            <person name="Fitzpatrick D."/>
            <person name="Nagy I."/>
            <person name="Doyle S."/>
            <person name="Anderson J.B."/>
            <person name="Grigoriev I.V."/>
            <person name="Gueldener U."/>
            <person name="Muensterkoetter M."/>
            <person name="Nagy L.G."/>
        </authorList>
    </citation>
    <scope>NUCLEOTIDE SEQUENCE [LARGE SCALE GENOMIC DNA]</scope>
    <source>
        <strain evidence="2">28-4</strain>
    </source>
</reference>
<protein>
    <submittedName>
        <fullName evidence="1">Uncharacterized protein</fullName>
    </submittedName>
</protein>
<dbReference type="AlphaFoldDB" id="A0A2H3B8W3"/>
<sequence length="52" mass="5415">MTTSMAIAKHAAMVASSRSGRLSAIGRRRLLLLSATNVVVTAVATVATEEML</sequence>
<dbReference type="EMBL" id="KZ293446">
    <property type="protein sequence ID" value="PBK65314.1"/>
    <property type="molecule type" value="Genomic_DNA"/>
</dbReference>
<evidence type="ECO:0000313" key="1">
    <source>
        <dbReference type="EMBL" id="PBK65314.1"/>
    </source>
</evidence>
<organism evidence="1 2">
    <name type="scientific">Armillaria solidipes</name>
    <dbReference type="NCBI Taxonomy" id="1076256"/>
    <lineage>
        <taxon>Eukaryota</taxon>
        <taxon>Fungi</taxon>
        <taxon>Dikarya</taxon>
        <taxon>Basidiomycota</taxon>
        <taxon>Agaricomycotina</taxon>
        <taxon>Agaricomycetes</taxon>
        <taxon>Agaricomycetidae</taxon>
        <taxon>Agaricales</taxon>
        <taxon>Marasmiineae</taxon>
        <taxon>Physalacriaceae</taxon>
        <taxon>Armillaria</taxon>
    </lineage>
</organism>
<dbReference type="Proteomes" id="UP000218334">
    <property type="component" value="Unassembled WGS sequence"/>
</dbReference>
<keyword evidence="2" id="KW-1185">Reference proteome</keyword>
<proteinExistence type="predicted"/>
<name>A0A2H3B8W3_9AGAR</name>